<gene>
    <name evidence="2" type="ORF">CJ014_22165</name>
</gene>
<proteinExistence type="predicted"/>
<feature type="region of interest" description="Disordered" evidence="1">
    <location>
        <begin position="126"/>
        <end position="154"/>
    </location>
</feature>
<sequence>MKLLAPGVRFSSDGVVCAGGVFGAVGAAGSGAGVAGSVGAMGAAGSSGAGVVVWASALPPKAITVAMQSEASFIGISSDVGVSTGQAEPGDGNRPATLEKGGDGVCDISAPAVQRSVAAIVPKPFVEPPARAARPRRPASKSARKGRATEPFRI</sequence>
<keyword evidence="3" id="KW-1185">Reference proteome</keyword>
<evidence type="ECO:0000313" key="2">
    <source>
        <dbReference type="EMBL" id="PIO97009.1"/>
    </source>
</evidence>
<protein>
    <submittedName>
        <fullName evidence="2">Uncharacterized protein</fullName>
    </submittedName>
</protein>
<dbReference type="AlphaFoldDB" id="A0A2G9WQL1"/>
<feature type="region of interest" description="Disordered" evidence="1">
    <location>
        <begin position="82"/>
        <end position="103"/>
    </location>
</feature>
<reference evidence="2 3" key="1">
    <citation type="submission" date="2017-08" db="EMBL/GenBank/DDBJ databases">
        <title>Pleomorphomonas carboxidotrophicus sp. nov., a new mesophilic hydrogenogenic carboxidotroph.</title>
        <authorList>
            <person name="Esquivel-Elizondo S."/>
            <person name="Krajmalnik-Brown R."/>
            <person name="Maldonado J."/>
        </authorList>
    </citation>
    <scope>NUCLEOTIDE SEQUENCE [LARGE SCALE GENOMIC DNA]</scope>
    <source>
        <strain evidence="2 3">SVCO-16</strain>
    </source>
</reference>
<accession>A0A2G9WQL1</accession>
<feature type="compositionally biased region" description="Basic residues" evidence="1">
    <location>
        <begin position="133"/>
        <end position="146"/>
    </location>
</feature>
<dbReference type="Proteomes" id="UP000231070">
    <property type="component" value="Unassembled WGS sequence"/>
</dbReference>
<evidence type="ECO:0000313" key="3">
    <source>
        <dbReference type="Proteomes" id="UP000231070"/>
    </source>
</evidence>
<organism evidence="2 3">
    <name type="scientific">Pleomorphomonas carboxyditropha</name>
    <dbReference type="NCBI Taxonomy" id="2023338"/>
    <lineage>
        <taxon>Bacteria</taxon>
        <taxon>Pseudomonadati</taxon>
        <taxon>Pseudomonadota</taxon>
        <taxon>Alphaproteobacteria</taxon>
        <taxon>Hyphomicrobiales</taxon>
        <taxon>Pleomorphomonadaceae</taxon>
        <taxon>Pleomorphomonas</taxon>
    </lineage>
</organism>
<comment type="caution">
    <text evidence="2">The sequence shown here is derived from an EMBL/GenBank/DDBJ whole genome shotgun (WGS) entry which is preliminary data.</text>
</comment>
<name>A0A2G9WQL1_9HYPH</name>
<evidence type="ECO:0000256" key="1">
    <source>
        <dbReference type="SAM" id="MobiDB-lite"/>
    </source>
</evidence>
<dbReference type="EMBL" id="NQVN01000022">
    <property type="protein sequence ID" value="PIO97009.1"/>
    <property type="molecule type" value="Genomic_DNA"/>
</dbReference>